<dbReference type="GO" id="GO:0003700">
    <property type="term" value="F:DNA-binding transcription factor activity"/>
    <property type="evidence" value="ECO:0007669"/>
    <property type="project" value="InterPro"/>
</dbReference>
<dbReference type="Gene3D" id="1.10.10.60">
    <property type="entry name" value="Homeodomain-like"/>
    <property type="match status" value="1"/>
</dbReference>
<dbReference type="RefSeq" id="WP_057647324.1">
    <property type="nucleotide sequence ID" value="NZ_LLXU01000092.1"/>
</dbReference>
<evidence type="ECO:0000259" key="4">
    <source>
        <dbReference type="PROSITE" id="PS01124"/>
    </source>
</evidence>
<dbReference type="SMART" id="SM00342">
    <property type="entry name" value="HTH_ARAC"/>
    <property type="match status" value="1"/>
</dbReference>
<dbReference type="SUPFAM" id="SSF46689">
    <property type="entry name" value="Homeodomain-like"/>
    <property type="match status" value="1"/>
</dbReference>
<dbReference type="Pfam" id="PF12833">
    <property type="entry name" value="HTH_18"/>
    <property type="match status" value="1"/>
</dbReference>
<dbReference type="STRING" id="676599.ARC20_11980"/>
<evidence type="ECO:0000313" key="6">
    <source>
        <dbReference type="Proteomes" id="UP000051802"/>
    </source>
</evidence>
<dbReference type="InterPro" id="IPR009057">
    <property type="entry name" value="Homeodomain-like_sf"/>
</dbReference>
<organism evidence="5 6">
    <name type="scientific">Stenotrophomonas panacihumi</name>
    <dbReference type="NCBI Taxonomy" id="676599"/>
    <lineage>
        <taxon>Bacteria</taxon>
        <taxon>Pseudomonadati</taxon>
        <taxon>Pseudomonadota</taxon>
        <taxon>Gammaproteobacteria</taxon>
        <taxon>Lysobacterales</taxon>
        <taxon>Lysobacteraceae</taxon>
        <taxon>Stenotrophomonas</taxon>
    </lineage>
</organism>
<dbReference type="InterPro" id="IPR018060">
    <property type="entry name" value="HTH_AraC"/>
</dbReference>
<sequence length="282" mass="30451">MTAAPDPALPLLARLARLADCARSDGFACINARHEHGVQSVDVPRPQLAILLQGTKQVRCDGHALHLQPGDVLLVTRACRMDVVNVPDPHSGLYQTVIVPLCEEVLAAARGLWREMLPPAGDAVAAVALPPLGAELVRWQDALTDAHYAEARLSLTALVIDLCRQGHGALLLPPQPSLASELRALVAAQPARDWQSRDFEEAFGLSGATLRRRLAEEHTGLRELVADARLAQAMELLYTTRLPLKSVAARVGYRSVGSFSRRFQARYQLDPALIGNAARAAA</sequence>
<feature type="domain" description="HTH araC/xylS-type" evidence="4">
    <location>
        <begin position="180"/>
        <end position="277"/>
    </location>
</feature>
<keyword evidence="3" id="KW-0804">Transcription</keyword>
<comment type="caution">
    <text evidence="5">The sequence shown here is derived from an EMBL/GenBank/DDBJ whole genome shotgun (WGS) entry which is preliminary data.</text>
</comment>
<dbReference type="GO" id="GO:0000976">
    <property type="term" value="F:transcription cis-regulatory region binding"/>
    <property type="evidence" value="ECO:0007669"/>
    <property type="project" value="TreeGrafter"/>
</dbReference>
<evidence type="ECO:0000256" key="2">
    <source>
        <dbReference type="ARBA" id="ARBA00023125"/>
    </source>
</evidence>
<gene>
    <name evidence="5" type="ORF">ARC20_11980</name>
</gene>
<dbReference type="PANTHER" id="PTHR47894">
    <property type="entry name" value="HTH-TYPE TRANSCRIPTIONAL REGULATOR GADX"/>
    <property type="match status" value="1"/>
</dbReference>
<accession>A0A0R0AJL5</accession>
<dbReference type="PROSITE" id="PS01124">
    <property type="entry name" value="HTH_ARAC_FAMILY_2"/>
    <property type="match status" value="1"/>
</dbReference>
<keyword evidence="6" id="KW-1185">Reference proteome</keyword>
<dbReference type="EMBL" id="LLXU01000092">
    <property type="protein sequence ID" value="KRG40952.1"/>
    <property type="molecule type" value="Genomic_DNA"/>
</dbReference>
<keyword evidence="2" id="KW-0238">DNA-binding</keyword>
<reference evidence="5 6" key="1">
    <citation type="submission" date="2015-10" db="EMBL/GenBank/DDBJ databases">
        <title>Genome sequencing and analysis of members of genus Stenotrophomonas.</title>
        <authorList>
            <person name="Patil P.P."/>
            <person name="Midha S."/>
            <person name="Patil P.B."/>
        </authorList>
    </citation>
    <scope>NUCLEOTIDE SEQUENCE [LARGE SCALE GENOMIC DNA]</scope>
    <source>
        <strain evidence="5 6">JCM 16536</strain>
    </source>
</reference>
<evidence type="ECO:0000256" key="3">
    <source>
        <dbReference type="ARBA" id="ARBA00023163"/>
    </source>
</evidence>
<dbReference type="SUPFAM" id="SSF51182">
    <property type="entry name" value="RmlC-like cupins"/>
    <property type="match status" value="1"/>
</dbReference>
<dbReference type="GO" id="GO:0005829">
    <property type="term" value="C:cytosol"/>
    <property type="evidence" value="ECO:0007669"/>
    <property type="project" value="TreeGrafter"/>
</dbReference>
<protein>
    <submittedName>
        <fullName evidence="5">Transcriptional regulator</fullName>
    </submittedName>
</protein>
<dbReference type="AlphaFoldDB" id="A0A0R0AJL5"/>
<evidence type="ECO:0000256" key="1">
    <source>
        <dbReference type="ARBA" id="ARBA00023015"/>
    </source>
</evidence>
<dbReference type="Proteomes" id="UP000051802">
    <property type="component" value="Unassembled WGS sequence"/>
</dbReference>
<evidence type="ECO:0000313" key="5">
    <source>
        <dbReference type="EMBL" id="KRG40952.1"/>
    </source>
</evidence>
<dbReference type="OrthoDB" id="8584243at2"/>
<keyword evidence="1" id="KW-0805">Transcription regulation</keyword>
<dbReference type="PANTHER" id="PTHR47894:SF4">
    <property type="entry name" value="HTH-TYPE TRANSCRIPTIONAL REGULATOR GADX"/>
    <property type="match status" value="1"/>
</dbReference>
<name>A0A0R0AJL5_9GAMM</name>
<proteinExistence type="predicted"/>
<dbReference type="InterPro" id="IPR011051">
    <property type="entry name" value="RmlC_Cupin_sf"/>
</dbReference>